<accession>A0A1W1DB16</accession>
<dbReference type="EMBL" id="FPHR01000030">
    <property type="protein sequence ID" value="SFV77642.1"/>
    <property type="molecule type" value="Genomic_DNA"/>
</dbReference>
<protein>
    <submittedName>
        <fullName evidence="1">Uncharacterized protein</fullName>
    </submittedName>
</protein>
<evidence type="ECO:0000313" key="1">
    <source>
        <dbReference type="EMBL" id="SFV77642.1"/>
    </source>
</evidence>
<organism evidence="1">
    <name type="scientific">hydrothermal vent metagenome</name>
    <dbReference type="NCBI Taxonomy" id="652676"/>
    <lineage>
        <taxon>unclassified sequences</taxon>
        <taxon>metagenomes</taxon>
        <taxon>ecological metagenomes</taxon>
    </lineage>
</organism>
<name>A0A1W1DB16_9ZZZZ</name>
<proteinExistence type="predicted"/>
<reference evidence="1" key="1">
    <citation type="submission" date="2016-10" db="EMBL/GenBank/DDBJ databases">
        <authorList>
            <person name="de Groot N.N."/>
        </authorList>
    </citation>
    <scope>NUCLEOTIDE SEQUENCE</scope>
</reference>
<dbReference type="AlphaFoldDB" id="A0A1W1DB16"/>
<gene>
    <name evidence="1" type="ORF">MNB_SUP05-4-1085</name>
</gene>
<sequence>MLIKNPTSFFKIEVKIEQKLYHKLCNINTAFNFGLKKPYW</sequence>